<organism evidence="7 8">
    <name type="scientific">Podospora fimiseda</name>
    <dbReference type="NCBI Taxonomy" id="252190"/>
    <lineage>
        <taxon>Eukaryota</taxon>
        <taxon>Fungi</taxon>
        <taxon>Dikarya</taxon>
        <taxon>Ascomycota</taxon>
        <taxon>Pezizomycotina</taxon>
        <taxon>Sordariomycetes</taxon>
        <taxon>Sordariomycetidae</taxon>
        <taxon>Sordariales</taxon>
        <taxon>Podosporaceae</taxon>
        <taxon>Podospora</taxon>
    </lineage>
</organism>
<feature type="compositionally biased region" description="Polar residues" evidence="5">
    <location>
        <begin position="1415"/>
        <end position="1445"/>
    </location>
</feature>
<evidence type="ECO:0000313" key="8">
    <source>
        <dbReference type="Proteomes" id="UP001301958"/>
    </source>
</evidence>
<feature type="compositionally biased region" description="Basic and acidic residues" evidence="5">
    <location>
        <begin position="955"/>
        <end position="967"/>
    </location>
</feature>
<evidence type="ECO:0000313" key="7">
    <source>
        <dbReference type="EMBL" id="KAK4229617.1"/>
    </source>
</evidence>
<feature type="compositionally biased region" description="Polar residues" evidence="5">
    <location>
        <begin position="301"/>
        <end position="317"/>
    </location>
</feature>
<dbReference type="InterPro" id="IPR036855">
    <property type="entry name" value="Znf_CCCH_sf"/>
</dbReference>
<protein>
    <recommendedName>
        <fullName evidence="6">C3H1-type domain-containing protein</fullName>
    </recommendedName>
</protein>
<feature type="compositionally biased region" description="Low complexity" evidence="5">
    <location>
        <begin position="318"/>
        <end position="334"/>
    </location>
</feature>
<feature type="region of interest" description="Disordered" evidence="5">
    <location>
        <begin position="77"/>
        <end position="100"/>
    </location>
</feature>
<feature type="compositionally biased region" description="Basic residues" evidence="5">
    <location>
        <begin position="968"/>
        <end position="978"/>
    </location>
</feature>
<dbReference type="GO" id="GO:0008270">
    <property type="term" value="F:zinc ion binding"/>
    <property type="evidence" value="ECO:0007669"/>
    <property type="project" value="UniProtKB-KW"/>
</dbReference>
<reference evidence="7" key="2">
    <citation type="submission" date="2023-05" db="EMBL/GenBank/DDBJ databases">
        <authorList>
            <consortium name="Lawrence Berkeley National Laboratory"/>
            <person name="Steindorff A."/>
            <person name="Hensen N."/>
            <person name="Bonometti L."/>
            <person name="Westerberg I."/>
            <person name="Brannstrom I.O."/>
            <person name="Guillou S."/>
            <person name="Cros-Aarteil S."/>
            <person name="Calhoun S."/>
            <person name="Haridas S."/>
            <person name="Kuo A."/>
            <person name="Mondo S."/>
            <person name="Pangilinan J."/>
            <person name="Riley R."/>
            <person name="Labutti K."/>
            <person name="Andreopoulos B."/>
            <person name="Lipzen A."/>
            <person name="Chen C."/>
            <person name="Yanf M."/>
            <person name="Daum C."/>
            <person name="Ng V."/>
            <person name="Clum A."/>
            <person name="Ohm R."/>
            <person name="Martin F."/>
            <person name="Silar P."/>
            <person name="Natvig D."/>
            <person name="Lalanne C."/>
            <person name="Gautier V."/>
            <person name="Ament-Velasquez S.L."/>
            <person name="Kruys A."/>
            <person name="Hutchinson M.I."/>
            <person name="Powell A.J."/>
            <person name="Barry K."/>
            <person name="Miller A.N."/>
            <person name="Grigoriev I.V."/>
            <person name="Debuchy R."/>
            <person name="Gladieux P."/>
            <person name="Thoren M.H."/>
            <person name="Johannesson H."/>
        </authorList>
    </citation>
    <scope>NUCLEOTIDE SEQUENCE</scope>
    <source>
        <strain evidence="7">CBS 990.96</strain>
    </source>
</reference>
<evidence type="ECO:0000256" key="5">
    <source>
        <dbReference type="SAM" id="MobiDB-lite"/>
    </source>
</evidence>
<evidence type="ECO:0000256" key="3">
    <source>
        <dbReference type="ARBA" id="ARBA00022833"/>
    </source>
</evidence>
<keyword evidence="1 4" id="KW-0479">Metal-binding</keyword>
<dbReference type="EMBL" id="MU865306">
    <property type="protein sequence ID" value="KAK4229617.1"/>
    <property type="molecule type" value="Genomic_DNA"/>
</dbReference>
<dbReference type="SUPFAM" id="SSF90229">
    <property type="entry name" value="CCCH zinc finger"/>
    <property type="match status" value="1"/>
</dbReference>
<feature type="domain" description="C3H1-type" evidence="6">
    <location>
        <begin position="1564"/>
        <end position="1589"/>
    </location>
</feature>
<feature type="compositionally biased region" description="Basic and acidic residues" evidence="5">
    <location>
        <begin position="1547"/>
        <end position="1556"/>
    </location>
</feature>
<dbReference type="InterPro" id="IPR000571">
    <property type="entry name" value="Znf_CCCH"/>
</dbReference>
<feature type="compositionally biased region" description="Low complexity" evidence="5">
    <location>
        <begin position="277"/>
        <end position="300"/>
    </location>
</feature>
<feature type="compositionally biased region" description="Polar residues" evidence="5">
    <location>
        <begin position="898"/>
        <end position="910"/>
    </location>
</feature>
<dbReference type="Proteomes" id="UP001301958">
    <property type="component" value="Unassembled WGS sequence"/>
</dbReference>
<gene>
    <name evidence="7" type="ORF">QBC38DRAFT_97793</name>
</gene>
<feature type="compositionally biased region" description="Basic and acidic residues" evidence="5">
    <location>
        <begin position="1508"/>
        <end position="1517"/>
    </location>
</feature>
<evidence type="ECO:0000256" key="4">
    <source>
        <dbReference type="PROSITE-ProRule" id="PRU00723"/>
    </source>
</evidence>
<feature type="compositionally biased region" description="Polar residues" evidence="5">
    <location>
        <begin position="807"/>
        <end position="829"/>
    </location>
</feature>
<feature type="region of interest" description="Disordered" evidence="5">
    <location>
        <begin position="232"/>
        <end position="334"/>
    </location>
</feature>
<keyword evidence="3 4" id="KW-0862">Zinc</keyword>
<feature type="compositionally biased region" description="Gly residues" evidence="5">
    <location>
        <begin position="1530"/>
        <end position="1545"/>
    </location>
</feature>
<accession>A0AAN7BUC2</accession>
<evidence type="ECO:0000256" key="1">
    <source>
        <dbReference type="ARBA" id="ARBA00022723"/>
    </source>
</evidence>
<dbReference type="PROSITE" id="PS50103">
    <property type="entry name" value="ZF_C3H1"/>
    <property type="match status" value="1"/>
</dbReference>
<keyword evidence="8" id="KW-1185">Reference proteome</keyword>
<feature type="compositionally biased region" description="Low complexity" evidence="5">
    <location>
        <begin position="716"/>
        <end position="757"/>
    </location>
</feature>
<feature type="region of interest" description="Disordered" evidence="5">
    <location>
        <begin position="1415"/>
        <end position="1556"/>
    </location>
</feature>
<feature type="compositionally biased region" description="Low complexity" evidence="5">
    <location>
        <begin position="830"/>
        <end position="862"/>
    </location>
</feature>
<evidence type="ECO:0000259" key="6">
    <source>
        <dbReference type="PROSITE" id="PS50103"/>
    </source>
</evidence>
<comment type="caution">
    <text evidence="7">The sequence shown here is derived from an EMBL/GenBank/DDBJ whole genome shotgun (WGS) entry which is preliminary data.</text>
</comment>
<evidence type="ECO:0000256" key="2">
    <source>
        <dbReference type="ARBA" id="ARBA00022771"/>
    </source>
</evidence>
<feature type="compositionally biased region" description="Polar residues" evidence="5">
    <location>
        <begin position="232"/>
        <end position="269"/>
    </location>
</feature>
<feature type="compositionally biased region" description="Basic residues" evidence="5">
    <location>
        <begin position="1520"/>
        <end position="1529"/>
    </location>
</feature>
<reference evidence="7" key="1">
    <citation type="journal article" date="2023" name="Mol. Phylogenet. Evol.">
        <title>Genome-scale phylogeny and comparative genomics of the fungal order Sordariales.</title>
        <authorList>
            <person name="Hensen N."/>
            <person name="Bonometti L."/>
            <person name="Westerberg I."/>
            <person name="Brannstrom I.O."/>
            <person name="Guillou S."/>
            <person name="Cros-Aarteil S."/>
            <person name="Calhoun S."/>
            <person name="Haridas S."/>
            <person name="Kuo A."/>
            <person name="Mondo S."/>
            <person name="Pangilinan J."/>
            <person name="Riley R."/>
            <person name="LaButti K."/>
            <person name="Andreopoulos B."/>
            <person name="Lipzen A."/>
            <person name="Chen C."/>
            <person name="Yan M."/>
            <person name="Daum C."/>
            <person name="Ng V."/>
            <person name="Clum A."/>
            <person name="Steindorff A."/>
            <person name="Ohm R.A."/>
            <person name="Martin F."/>
            <person name="Silar P."/>
            <person name="Natvig D.O."/>
            <person name="Lalanne C."/>
            <person name="Gautier V."/>
            <person name="Ament-Velasquez S.L."/>
            <person name="Kruys A."/>
            <person name="Hutchinson M.I."/>
            <person name="Powell A.J."/>
            <person name="Barry K."/>
            <person name="Miller A.N."/>
            <person name="Grigoriev I.V."/>
            <person name="Debuchy R."/>
            <person name="Gladieux P."/>
            <person name="Hiltunen Thoren M."/>
            <person name="Johannesson H."/>
        </authorList>
    </citation>
    <scope>NUCLEOTIDE SEQUENCE</scope>
    <source>
        <strain evidence="7">CBS 990.96</strain>
    </source>
</reference>
<proteinExistence type="predicted"/>
<name>A0AAN7BUC2_9PEZI</name>
<feature type="region of interest" description="Disordered" evidence="5">
    <location>
        <begin position="690"/>
        <end position="978"/>
    </location>
</feature>
<feature type="zinc finger region" description="C3H1-type" evidence="4">
    <location>
        <begin position="1564"/>
        <end position="1589"/>
    </location>
</feature>
<keyword evidence="2 4" id="KW-0863">Zinc-finger</keyword>
<feature type="compositionally biased region" description="Basic and acidic residues" evidence="5">
    <location>
        <begin position="877"/>
        <end position="890"/>
    </location>
</feature>
<sequence length="1589" mass="172775">MDQSHGDGNGGWDPNNFMASNNEWDHHQYGGFDLHNTGGETNYSNEFLSGGSITQQLPVPNAEFRNFDTFEQGNNVWSGTGHVLPPHGHNQPQPSYTQDPALDPRFYQEQLHQQHSHPHQTDPNSTVTSRFALEASHSGDFPSHLHAANDQETVHAFGSDVVNVSGSTQNGFAHSHVAVPQWSARMQTGYGAGPHQYENPLAASAVQQTGSPFTSHRPVQTYQIEAPRHQPVNSQQMHTPFTTAPNGQPQQTHLSTGQSSAPITGSPHASVQKKAAPQQPLPQQQPQRLPQQSQQQVLQPVISQHNFPEQTASQTSHQQSLPAAQAPQKQAAQQLTFSPNVNVSAPQALAKKARAVASASPLQASQQGQQTPSQPAVQFRYTAAPDIPKSANGINHTNHQLLQSPQAVNGPKWAGSTHLVFGSAPTRLQQSGTPTKRYVMLSTKNDKPPLFPDSNIGWIAAESLGHHLHAYQAATSDAERYQADVRLDIEMSRSGNEIPADWWKKLVKANVDTARVPAPPEPEKTAIIAREKVRLHPAHVGNPIHIQRVYIDYGSFLSDKARDLLKAMKARADGNEAVEAEETDLKLQLERAIVEGLKHGHPTVLSKLAGKEKALLPALLGRVLGKLATNEASSSLSKTILQLFVQFTSVTVKQLEVFKMTVIKEKLKKRGDDEVIALVDQIFKIAEENAGDSSDASSKAKEPIKKTSKQAQALGTSKPTATAATSTDSKKSTAALTTRTNRSVSDSKTSSAPASSKMVSTTEPKKLATKAAQKLSSTSSSSTGMKRSREDDPAGDARSSKKPANEGSLSASTNVMNSKPSTYSSLLNRTTGTTKATIAKSSTATTPSSSSSATAAAKPKSSLLLPGKSRPIAKPVSKNDAEKPDVKVAPKTEPAAKSQPTKTSSQTASAVSRVIKSKSTEAPKETGSTRSAFSALMDEIHQPKKVNTPVVPTKAEPEIDHNETPEQRKRRLRKEHRRSQNLKVTWKVGDALVEIREFTRDPEEIAQQGKAFGSVKIDARNKFNDEASHFRKVNSRMGIKSIEIGDREWETPIPIKFAHIPREKRREIYETHGGLKRVESKEQKIIQERENNELMVIYHTLDDVPATPRSPQYEPSNNLPVYGYQGIPQTTPNYDEIMKRMREVRAWGTAQASRIAIARLEARDRVQVSPPTSDVITDNNVWFNPAQAARRDQATWDLLTSQCLRNWGDLHPNYPYSPDTPRPKDEAAWKDPEFVKALGHIQAVIDSLKLQQEQKATAAAVPAPAQPVFPALASVVPQVTAAVAAVQAAAPAPDYSAAWAQYYAQQHQQQQQQQAWAGHQQNAYTQAANPYVQQEQPAQPQQTADINSLLAQLGSQSAASQPQQTAPATQNPQLQALLAALGGGAVPAPVQAAVAPEAQNAQYLLDMLKWSQGQGQAHGQVPTTTTAPSPSIYGSNSQPASSSYQAREPTHERYNSSQSYGNDRNERPSKPAPDYGAMYDDDTYAQPQQNNNYRERDDNVNGFPGGGNRRDRDRDYHGGGGHKKHKKNKGGGGGGGHGGNNGGNNSGDKDNELPDHLRGINRSLIGTKQCAFWAKGTCAKGDKCTFRHD</sequence>